<proteinExistence type="predicted"/>
<organism evidence="1 2">
    <name type="scientific">Aeromonas media</name>
    <dbReference type="NCBI Taxonomy" id="651"/>
    <lineage>
        <taxon>Bacteria</taxon>
        <taxon>Pseudomonadati</taxon>
        <taxon>Pseudomonadota</taxon>
        <taxon>Gammaproteobacteria</taxon>
        <taxon>Aeromonadales</taxon>
        <taxon>Aeromonadaceae</taxon>
        <taxon>Aeromonas</taxon>
    </lineage>
</organism>
<accession>A0AAE7AH97</accession>
<evidence type="ECO:0000313" key="2">
    <source>
        <dbReference type="Proteomes" id="UP000502006"/>
    </source>
</evidence>
<protein>
    <submittedName>
        <fullName evidence="1">Uncharacterized protein</fullName>
    </submittedName>
</protein>
<dbReference type="AlphaFoldDB" id="A0AAE7AH97"/>
<dbReference type="RefSeq" id="WP_171269014.1">
    <property type="nucleotide sequence ID" value="NZ_CP038444.1"/>
</dbReference>
<reference evidence="1 2" key="1">
    <citation type="submission" date="2019-03" db="EMBL/GenBank/DDBJ databases">
        <title>Novel transposon Tn6433 accelerates the dissemination of tet(E) in Aeromonas from aerobic biofilm under oxytetracycline stress.</title>
        <authorList>
            <person name="Shi Y."/>
            <person name="Tian Z."/>
            <person name="Zhang Y."/>
            <person name="Zhang H."/>
            <person name="Yang M."/>
        </authorList>
    </citation>
    <scope>NUCLEOTIDE SEQUENCE [LARGE SCALE GENOMIC DNA]</scope>
    <source>
        <strain evidence="1 2">T5-8</strain>
    </source>
</reference>
<dbReference type="EMBL" id="CP038444">
    <property type="protein sequence ID" value="QJT31070.1"/>
    <property type="molecule type" value="Genomic_DNA"/>
</dbReference>
<evidence type="ECO:0000313" key="1">
    <source>
        <dbReference type="EMBL" id="QJT31070.1"/>
    </source>
</evidence>
<dbReference type="Proteomes" id="UP000502006">
    <property type="component" value="Chromosome"/>
</dbReference>
<gene>
    <name evidence="1" type="ORF">E4186_13430</name>
</gene>
<sequence>MPLDAIQLAILRRVFQVEPKFSRGGVMVTPSASTLAPAVHYIRITPDQDDMFVIDFITRKGNDAMASGYFHEGHFYISEEVISGWHSIDHLVDVLPRITW</sequence>
<name>A0AAE7AH97_AERME</name>